<dbReference type="SUPFAM" id="SSF56300">
    <property type="entry name" value="Metallo-dependent phosphatases"/>
    <property type="match status" value="1"/>
</dbReference>
<gene>
    <name evidence="3" type="ORF">GHT07_09270</name>
</gene>
<protein>
    <submittedName>
        <fullName evidence="3">Metallophosphoesterase</fullName>
    </submittedName>
</protein>
<dbReference type="AlphaFoldDB" id="A0A844B7S0"/>
<dbReference type="PANTHER" id="PTHR42850:SF2">
    <property type="entry name" value="BLL5683 PROTEIN"/>
    <property type="match status" value="1"/>
</dbReference>
<dbReference type="GO" id="GO:0005737">
    <property type="term" value="C:cytoplasm"/>
    <property type="evidence" value="ECO:0007669"/>
    <property type="project" value="TreeGrafter"/>
</dbReference>
<dbReference type="PIRSF" id="PIRSF000883">
    <property type="entry name" value="Pesterase_MJ0912"/>
    <property type="match status" value="1"/>
</dbReference>
<evidence type="ECO:0000313" key="4">
    <source>
        <dbReference type="Proteomes" id="UP000487350"/>
    </source>
</evidence>
<dbReference type="InterPro" id="IPR029052">
    <property type="entry name" value="Metallo-depent_PP-like"/>
</dbReference>
<organism evidence="3 4">
    <name type="scientific">Caenimonas koreensis DSM 17982</name>
    <dbReference type="NCBI Taxonomy" id="1121255"/>
    <lineage>
        <taxon>Bacteria</taxon>
        <taxon>Pseudomonadati</taxon>
        <taxon>Pseudomonadota</taxon>
        <taxon>Betaproteobacteria</taxon>
        <taxon>Burkholderiales</taxon>
        <taxon>Comamonadaceae</taxon>
        <taxon>Caenimonas</taxon>
    </lineage>
</organism>
<evidence type="ECO:0000313" key="3">
    <source>
        <dbReference type="EMBL" id="MRD47466.1"/>
    </source>
</evidence>
<dbReference type="RefSeq" id="WP_153584789.1">
    <property type="nucleotide sequence ID" value="NZ_WJBU01000008.1"/>
</dbReference>
<sequence length="248" mass="26418">MKLALLSDIHANMRAFDACLAHAASQGATHYALLGDLVGYGAEPAEVVARAMALAREQAVVLQGNHDALAVNPPATTATMEDATASWTHAQLDASQRAFLSQLPLRHASGDVLLVHASADDPAAWHYVDNAHRAQASLASAGEGVRHVFVGHVHHQRVFYRGAGRGLMVFDPVPGVAVPMPAHRQWTATIGSVGQPRDGKTAAMYAIWDSAASALTFHRVPYDHLSAAAAIRAAGLNEYFARRLEEGR</sequence>
<comment type="caution">
    <text evidence="3">The sequence shown here is derived from an EMBL/GenBank/DDBJ whole genome shotgun (WGS) entry which is preliminary data.</text>
</comment>
<comment type="similarity">
    <text evidence="1">Belongs to the metallophosphoesterase superfamily. YfcE family.</text>
</comment>
<reference evidence="3 4" key="1">
    <citation type="submission" date="2019-11" db="EMBL/GenBank/DDBJ databases">
        <title>Caenimonas koreensis gen. nov., sp. nov., isolated from activated sludge.</title>
        <authorList>
            <person name="Seung H.R."/>
        </authorList>
    </citation>
    <scope>NUCLEOTIDE SEQUENCE [LARGE SCALE GENOMIC DNA]</scope>
    <source>
        <strain evidence="3 4">EMB320</strain>
    </source>
</reference>
<dbReference type="PANTHER" id="PTHR42850">
    <property type="entry name" value="METALLOPHOSPHOESTERASE"/>
    <property type="match status" value="1"/>
</dbReference>
<dbReference type="GO" id="GO:0016791">
    <property type="term" value="F:phosphatase activity"/>
    <property type="evidence" value="ECO:0007669"/>
    <property type="project" value="TreeGrafter"/>
</dbReference>
<dbReference type="CDD" id="cd00838">
    <property type="entry name" value="MPP_superfamily"/>
    <property type="match status" value="1"/>
</dbReference>
<dbReference type="Proteomes" id="UP000487350">
    <property type="component" value="Unassembled WGS sequence"/>
</dbReference>
<dbReference type="InterPro" id="IPR050126">
    <property type="entry name" value="Ap4A_hydrolase"/>
</dbReference>
<proteinExistence type="inferred from homology"/>
<dbReference type="InterPro" id="IPR024654">
    <property type="entry name" value="Calcineurin-like_PHP_lpxH"/>
</dbReference>
<name>A0A844B7S0_9BURK</name>
<dbReference type="InterPro" id="IPR011152">
    <property type="entry name" value="Pesterase_MJ0912"/>
</dbReference>
<dbReference type="EMBL" id="WJBU01000008">
    <property type="protein sequence ID" value="MRD47466.1"/>
    <property type="molecule type" value="Genomic_DNA"/>
</dbReference>
<accession>A0A844B7S0</accession>
<keyword evidence="4" id="KW-1185">Reference proteome</keyword>
<evidence type="ECO:0000259" key="2">
    <source>
        <dbReference type="Pfam" id="PF12850"/>
    </source>
</evidence>
<dbReference type="Gene3D" id="3.60.21.10">
    <property type="match status" value="1"/>
</dbReference>
<feature type="domain" description="Calcineurin-like phosphoesterase" evidence="2">
    <location>
        <begin position="1"/>
        <end position="209"/>
    </location>
</feature>
<dbReference type="OrthoDB" id="9813918at2"/>
<evidence type="ECO:0000256" key="1">
    <source>
        <dbReference type="ARBA" id="ARBA00008950"/>
    </source>
</evidence>
<dbReference type="Pfam" id="PF12850">
    <property type="entry name" value="Metallophos_2"/>
    <property type="match status" value="1"/>
</dbReference>